<evidence type="ECO:0000313" key="2">
    <source>
        <dbReference type="Proteomes" id="UP000708208"/>
    </source>
</evidence>
<sequence>MCHSGQWKSSKEISEVKGRRSEKRTVLQPKITIYHPFMIKIQAEIYCIYLFPFFSFIHNEIRSGMYRPAPIPPQKSSIDSIENSEGQIPKLYCEHELSEQKLIYLILDMAGLPDEPMRQVSETEGE</sequence>
<keyword evidence="2" id="KW-1185">Reference proteome</keyword>
<organism evidence="1 2">
    <name type="scientific">Allacma fusca</name>
    <dbReference type="NCBI Taxonomy" id="39272"/>
    <lineage>
        <taxon>Eukaryota</taxon>
        <taxon>Metazoa</taxon>
        <taxon>Ecdysozoa</taxon>
        <taxon>Arthropoda</taxon>
        <taxon>Hexapoda</taxon>
        <taxon>Collembola</taxon>
        <taxon>Symphypleona</taxon>
        <taxon>Sminthuridae</taxon>
        <taxon>Allacma</taxon>
    </lineage>
</organism>
<evidence type="ECO:0000313" key="1">
    <source>
        <dbReference type="EMBL" id="CAG7822056.1"/>
    </source>
</evidence>
<gene>
    <name evidence="1" type="ORF">AFUS01_LOCUS32347</name>
</gene>
<dbReference type="AlphaFoldDB" id="A0A8J2PP91"/>
<protein>
    <submittedName>
        <fullName evidence="1">Uncharacterized protein</fullName>
    </submittedName>
</protein>
<name>A0A8J2PP91_9HEXA</name>
<dbReference type="Proteomes" id="UP000708208">
    <property type="component" value="Unassembled WGS sequence"/>
</dbReference>
<proteinExistence type="predicted"/>
<comment type="caution">
    <text evidence="1">The sequence shown here is derived from an EMBL/GenBank/DDBJ whole genome shotgun (WGS) entry which is preliminary data.</text>
</comment>
<reference evidence="1" key="1">
    <citation type="submission" date="2021-06" db="EMBL/GenBank/DDBJ databases">
        <authorList>
            <person name="Hodson N. C."/>
            <person name="Mongue J. A."/>
            <person name="Jaron S. K."/>
        </authorList>
    </citation>
    <scope>NUCLEOTIDE SEQUENCE</scope>
</reference>
<accession>A0A8J2PP91</accession>
<dbReference type="EMBL" id="CAJVCH010525178">
    <property type="protein sequence ID" value="CAG7822056.1"/>
    <property type="molecule type" value="Genomic_DNA"/>
</dbReference>